<accession>A0A7K1SIK4</accession>
<gene>
    <name evidence="2" type="ORF">GO755_26575</name>
</gene>
<evidence type="ECO:0000256" key="1">
    <source>
        <dbReference type="SAM" id="MobiDB-lite"/>
    </source>
</evidence>
<dbReference type="RefSeq" id="WP_157588350.1">
    <property type="nucleotide sequence ID" value="NZ_WPIN01000012.1"/>
</dbReference>
<reference evidence="2 3" key="1">
    <citation type="submission" date="2019-12" db="EMBL/GenBank/DDBJ databases">
        <title>Spirosoma sp. HMF4905 genome sequencing and assembly.</title>
        <authorList>
            <person name="Kang H."/>
            <person name="Cha I."/>
            <person name="Kim H."/>
            <person name="Joh K."/>
        </authorList>
    </citation>
    <scope>NUCLEOTIDE SEQUENCE [LARGE SCALE GENOMIC DNA]</scope>
    <source>
        <strain evidence="2 3">HMF4905</strain>
    </source>
</reference>
<feature type="compositionally biased region" description="Basic and acidic residues" evidence="1">
    <location>
        <begin position="42"/>
        <end position="53"/>
    </location>
</feature>
<name>A0A7K1SIK4_9BACT</name>
<feature type="region of interest" description="Disordered" evidence="1">
    <location>
        <begin position="42"/>
        <end position="69"/>
    </location>
</feature>
<organism evidence="2 3">
    <name type="scientific">Spirosoma arboris</name>
    <dbReference type="NCBI Taxonomy" id="2682092"/>
    <lineage>
        <taxon>Bacteria</taxon>
        <taxon>Pseudomonadati</taxon>
        <taxon>Bacteroidota</taxon>
        <taxon>Cytophagia</taxon>
        <taxon>Cytophagales</taxon>
        <taxon>Cytophagaceae</taxon>
        <taxon>Spirosoma</taxon>
    </lineage>
</organism>
<protein>
    <submittedName>
        <fullName evidence="2">Uncharacterized protein</fullName>
    </submittedName>
</protein>
<dbReference type="AlphaFoldDB" id="A0A7K1SIK4"/>
<dbReference type="Proteomes" id="UP000436006">
    <property type="component" value="Unassembled WGS sequence"/>
</dbReference>
<proteinExistence type="predicted"/>
<dbReference type="EMBL" id="WPIN01000012">
    <property type="protein sequence ID" value="MVM33632.1"/>
    <property type="molecule type" value="Genomic_DNA"/>
</dbReference>
<sequence length="69" mass="7937">MLNPSSIYAINPVTEEVAKARAEQIKFKPITAWDIRQMIKPAVDETAQRRIESGDDEEDDDEEEDNLPY</sequence>
<comment type="caution">
    <text evidence="2">The sequence shown here is derived from an EMBL/GenBank/DDBJ whole genome shotgun (WGS) entry which is preliminary data.</text>
</comment>
<keyword evidence="3" id="KW-1185">Reference proteome</keyword>
<evidence type="ECO:0000313" key="2">
    <source>
        <dbReference type="EMBL" id="MVM33632.1"/>
    </source>
</evidence>
<evidence type="ECO:0000313" key="3">
    <source>
        <dbReference type="Proteomes" id="UP000436006"/>
    </source>
</evidence>
<feature type="compositionally biased region" description="Acidic residues" evidence="1">
    <location>
        <begin position="54"/>
        <end position="69"/>
    </location>
</feature>